<proteinExistence type="predicted"/>
<evidence type="ECO:0000313" key="9">
    <source>
        <dbReference type="EMBL" id="KAF0684650.1"/>
    </source>
</evidence>
<keyword evidence="11" id="KW-1185">Reference proteome</keyword>
<keyword evidence="4 7" id="KW-1133">Transmembrane helix</keyword>
<evidence type="ECO:0000256" key="5">
    <source>
        <dbReference type="ARBA" id="ARBA00023136"/>
    </source>
</evidence>
<dbReference type="EMBL" id="CAADRA010007293">
    <property type="protein sequence ID" value="VFU00016.1"/>
    <property type="molecule type" value="Genomic_DNA"/>
</dbReference>
<feature type="transmembrane region" description="Helical" evidence="7">
    <location>
        <begin position="81"/>
        <end position="101"/>
    </location>
</feature>
<evidence type="ECO:0000313" key="11">
    <source>
        <dbReference type="Proteomes" id="UP000332933"/>
    </source>
</evidence>
<accession>A0A485LML0</accession>
<feature type="region of interest" description="Disordered" evidence="6">
    <location>
        <begin position="1"/>
        <end position="35"/>
    </location>
</feature>
<feature type="transmembrane region" description="Helical" evidence="7">
    <location>
        <begin position="153"/>
        <end position="174"/>
    </location>
</feature>
<evidence type="ECO:0000259" key="8">
    <source>
        <dbReference type="Pfam" id="PF09335"/>
    </source>
</evidence>
<keyword evidence="2" id="KW-1003">Cell membrane</keyword>
<feature type="compositionally biased region" description="Polar residues" evidence="6">
    <location>
        <begin position="18"/>
        <end position="35"/>
    </location>
</feature>
<organism evidence="10 11">
    <name type="scientific">Aphanomyces stellatus</name>
    <dbReference type="NCBI Taxonomy" id="120398"/>
    <lineage>
        <taxon>Eukaryota</taxon>
        <taxon>Sar</taxon>
        <taxon>Stramenopiles</taxon>
        <taxon>Oomycota</taxon>
        <taxon>Saprolegniomycetes</taxon>
        <taxon>Saprolegniales</taxon>
        <taxon>Verrucalvaceae</taxon>
        <taxon>Aphanomyces</taxon>
    </lineage>
</organism>
<evidence type="ECO:0000256" key="4">
    <source>
        <dbReference type="ARBA" id="ARBA00022989"/>
    </source>
</evidence>
<gene>
    <name evidence="10" type="primary">Aste57867_23370</name>
    <name evidence="9" type="ORF">As57867_023299</name>
    <name evidence="10" type="ORF">ASTE57867_23370</name>
</gene>
<keyword evidence="5 7" id="KW-0472">Membrane</keyword>
<reference evidence="10 11" key="1">
    <citation type="submission" date="2019-03" db="EMBL/GenBank/DDBJ databases">
        <authorList>
            <person name="Gaulin E."/>
            <person name="Dumas B."/>
        </authorList>
    </citation>
    <scope>NUCLEOTIDE SEQUENCE [LARGE SCALE GENOMIC DNA]</scope>
    <source>
        <strain evidence="10">CBS 568.67</strain>
    </source>
</reference>
<reference evidence="9" key="2">
    <citation type="submission" date="2019-06" db="EMBL/GenBank/DDBJ databases">
        <title>Genomics analysis of Aphanomyces spp. identifies a new class of oomycete effector associated with host adaptation.</title>
        <authorList>
            <person name="Gaulin E."/>
        </authorList>
    </citation>
    <scope>NUCLEOTIDE SEQUENCE</scope>
    <source>
        <strain evidence="9">CBS 578.67</strain>
    </source>
</reference>
<feature type="transmembrane region" description="Helical" evidence="7">
    <location>
        <begin position="234"/>
        <end position="254"/>
    </location>
</feature>
<evidence type="ECO:0000256" key="6">
    <source>
        <dbReference type="SAM" id="MobiDB-lite"/>
    </source>
</evidence>
<keyword evidence="3 7" id="KW-0812">Transmembrane</keyword>
<comment type="subcellular location">
    <subcellularLocation>
        <location evidence="1">Cell membrane</location>
        <topology evidence="1">Multi-pass membrane protein</topology>
    </subcellularLocation>
</comment>
<evidence type="ECO:0000256" key="7">
    <source>
        <dbReference type="SAM" id="Phobius"/>
    </source>
</evidence>
<dbReference type="OrthoDB" id="78876at2759"/>
<dbReference type="EMBL" id="VJMH01007267">
    <property type="protein sequence ID" value="KAF0684650.1"/>
    <property type="molecule type" value="Genomic_DNA"/>
</dbReference>
<feature type="transmembrane region" description="Helical" evidence="7">
    <location>
        <begin position="43"/>
        <end position="60"/>
    </location>
</feature>
<dbReference type="PANTHER" id="PTHR12677:SF59">
    <property type="entry name" value="GOLGI APPARATUS MEMBRANE PROTEIN TVP38-RELATED"/>
    <property type="match status" value="1"/>
</dbReference>
<dbReference type="AlphaFoldDB" id="A0A485LML0"/>
<sequence>MIRPGNDDAGTHVPSPPLSSTTEQVPASAPTSTSTQMQRGRKLAILVVIIVGVVLILKYAHIGKALESVSKWIEDHKAAGVVVMLAMFVVAVVFGIPITVFEALSGFFIGWGWSLLLSTAGKCGGSMVTFFVGRFFSGDMINVWMQKYPVMRALGLVFASKSSWQLLFCVQLSYIPLTLKCYMLSILKVSAFRFFVTNLVSGIPYSVFWGYVGSQCKDVSKIFEGESKTGNTKLYITGGGIAFGLLALATVGYYTKTKLAELQIDSESGGSVKPIGAKVSMEANEVKPKSVVSLGSLETKT</sequence>
<feature type="domain" description="VTT" evidence="8">
    <location>
        <begin position="96"/>
        <end position="215"/>
    </location>
</feature>
<feature type="transmembrane region" description="Helical" evidence="7">
    <location>
        <begin position="107"/>
        <end position="132"/>
    </location>
</feature>
<feature type="compositionally biased region" description="Basic and acidic residues" evidence="6">
    <location>
        <begin position="1"/>
        <end position="10"/>
    </location>
</feature>
<evidence type="ECO:0000256" key="1">
    <source>
        <dbReference type="ARBA" id="ARBA00004651"/>
    </source>
</evidence>
<dbReference type="GO" id="GO:0005886">
    <property type="term" value="C:plasma membrane"/>
    <property type="evidence" value="ECO:0007669"/>
    <property type="project" value="UniProtKB-SubCell"/>
</dbReference>
<dbReference type="PANTHER" id="PTHR12677">
    <property type="entry name" value="GOLGI APPARATUS MEMBRANE PROTEIN TVP38-RELATED"/>
    <property type="match status" value="1"/>
</dbReference>
<feature type="transmembrane region" description="Helical" evidence="7">
    <location>
        <begin position="194"/>
        <end position="213"/>
    </location>
</feature>
<dbReference type="InterPro" id="IPR015414">
    <property type="entry name" value="TMEM64"/>
</dbReference>
<evidence type="ECO:0000256" key="2">
    <source>
        <dbReference type="ARBA" id="ARBA00022475"/>
    </source>
</evidence>
<name>A0A485LML0_9STRA</name>
<dbReference type="Pfam" id="PF09335">
    <property type="entry name" value="VTT_dom"/>
    <property type="match status" value="1"/>
</dbReference>
<dbReference type="Proteomes" id="UP000332933">
    <property type="component" value="Unassembled WGS sequence"/>
</dbReference>
<dbReference type="InterPro" id="IPR032816">
    <property type="entry name" value="VTT_dom"/>
</dbReference>
<evidence type="ECO:0000313" key="10">
    <source>
        <dbReference type="EMBL" id="VFU00016.1"/>
    </source>
</evidence>
<protein>
    <submittedName>
        <fullName evidence="10">Aste57867_23370 protein</fullName>
    </submittedName>
</protein>
<evidence type="ECO:0000256" key="3">
    <source>
        <dbReference type="ARBA" id="ARBA00022692"/>
    </source>
</evidence>